<dbReference type="Proteomes" id="UP001469553">
    <property type="component" value="Unassembled WGS sequence"/>
</dbReference>
<evidence type="ECO:0000313" key="3">
    <source>
        <dbReference type="Proteomes" id="UP001469553"/>
    </source>
</evidence>
<feature type="region of interest" description="Disordered" evidence="1">
    <location>
        <begin position="69"/>
        <end position="93"/>
    </location>
</feature>
<proteinExistence type="predicted"/>
<protein>
    <submittedName>
        <fullName evidence="2">Uncharacterized protein</fullName>
    </submittedName>
</protein>
<reference evidence="2 3" key="1">
    <citation type="submission" date="2021-06" db="EMBL/GenBank/DDBJ databases">
        <authorList>
            <person name="Palmer J.M."/>
        </authorList>
    </citation>
    <scope>NUCLEOTIDE SEQUENCE [LARGE SCALE GENOMIC DNA]</scope>
    <source>
        <strain evidence="2 3">AS_MEX2019</strain>
        <tissue evidence="2">Muscle</tissue>
    </source>
</reference>
<evidence type="ECO:0000256" key="1">
    <source>
        <dbReference type="SAM" id="MobiDB-lite"/>
    </source>
</evidence>
<evidence type="ECO:0000313" key="2">
    <source>
        <dbReference type="EMBL" id="MEQ2299194.1"/>
    </source>
</evidence>
<name>A0ABV0YZZ7_9TELE</name>
<accession>A0ABV0YZZ7</accession>
<keyword evidence="3" id="KW-1185">Reference proteome</keyword>
<comment type="caution">
    <text evidence="2">The sequence shown here is derived from an EMBL/GenBank/DDBJ whole genome shotgun (WGS) entry which is preliminary data.</text>
</comment>
<feature type="compositionally biased region" description="Basic and acidic residues" evidence="1">
    <location>
        <begin position="70"/>
        <end position="93"/>
    </location>
</feature>
<organism evidence="2 3">
    <name type="scientific">Ameca splendens</name>
    <dbReference type="NCBI Taxonomy" id="208324"/>
    <lineage>
        <taxon>Eukaryota</taxon>
        <taxon>Metazoa</taxon>
        <taxon>Chordata</taxon>
        <taxon>Craniata</taxon>
        <taxon>Vertebrata</taxon>
        <taxon>Euteleostomi</taxon>
        <taxon>Actinopterygii</taxon>
        <taxon>Neopterygii</taxon>
        <taxon>Teleostei</taxon>
        <taxon>Neoteleostei</taxon>
        <taxon>Acanthomorphata</taxon>
        <taxon>Ovalentaria</taxon>
        <taxon>Atherinomorphae</taxon>
        <taxon>Cyprinodontiformes</taxon>
        <taxon>Goodeidae</taxon>
        <taxon>Ameca</taxon>
    </lineage>
</organism>
<dbReference type="EMBL" id="JAHRIP010047847">
    <property type="protein sequence ID" value="MEQ2299194.1"/>
    <property type="molecule type" value="Genomic_DNA"/>
</dbReference>
<gene>
    <name evidence="2" type="ORF">AMECASPLE_012863</name>
</gene>
<sequence>MRPGPNRRQEVLITWVSALCFNGEISREEASLIPMAMISMHWLATIGRAMADAPWDAVCQRCGFQPPERTSFETARRPNEVTERHNYFPKKEH</sequence>